<dbReference type="Proteomes" id="UP000269097">
    <property type="component" value="Chromosome"/>
</dbReference>
<evidence type="ECO:0000256" key="1">
    <source>
        <dbReference type="SAM" id="MobiDB-lite"/>
    </source>
</evidence>
<dbReference type="RefSeq" id="WP_123041495.1">
    <property type="nucleotide sequence ID" value="NZ_CP033433.1"/>
</dbReference>
<feature type="compositionally biased region" description="Basic and acidic residues" evidence="1">
    <location>
        <begin position="123"/>
        <end position="143"/>
    </location>
</feature>
<protein>
    <submittedName>
        <fullName evidence="2">Uncharacterized protein</fullName>
    </submittedName>
</protein>
<gene>
    <name evidence="2" type="ORF">EAV92_13020</name>
</gene>
<feature type="region of interest" description="Disordered" evidence="1">
    <location>
        <begin position="180"/>
        <end position="201"/>
    </location>
</feature>
<name>A0A3G3JYZ4_9BACL</name>
<dbReference type="KEGG" id="coh:EAV92_13020"/>
<feature type="region of interest" description="Disordered" evidence="1">
    <location>
        <begin position="119"/>
        <end position="143"/>
    </location>
</feature>
<organism evidence="2 3">
    <name type="scientific">Cohnella candidum</name>
    <dbReference type="NCBI Taxonomy" id="2674991"/>
    <lineage>
        <taxon>Bacteria</taxon>
        <taxon>Bacillati</taxon>
        <taxon>Bacillota</taxon>
        <taxon>Bacilli</taxon>
        <taxon>Bacillales</taxon>
        <taxon>Paenibacillaceae</taxon>
        <taxon>Cohnella</taxon>
    </lineage>
</organism>
<accession>A0A3G3JYZ4</accession>
<dbReference type="EMBL" id="CP033433">
    <property type="protein sequence ID" value="AYQ73413.1"/>
    <property type="molecule type" value="Genomic_DNA"/>
</dbReference>
<evidence type="ECO:0000313" key="3">
    <source>
        <dbReference type="Proteomes" id="UP000269097"/>
    </source>
</evidence>
<sequence length="201" mass="23363">MRKNVKINGKEMNVEFIGYYDSPYGELLFTQVMCDVFMPGNEVVPVEVEKEQIRRVVEAFKKRKALYDEVRQENVKGKSYYVINPRMRYDLGWLEGKQKVILSKDKPPVYEREGTALLNSAEPAKKESKPRMPSGSRREYLDKQGFRFNEATRNWEIGTIRFPDALVDKPVTDEEFIQGMTRLLEADRQKGRGSKGQPKTT</sequence>
<evidence type="ECO:0000313" key="2">
    <source>
        <dbReference type="EMBL" id="AYQ73413.1"/>
    </source>
</evidence>
<proteinExistence type="predicted"/>
<keyword evidence="3" id="KW-1185">Reference proteome</keyword>
<dbReference type="AlphaFoldDB" id="A0A3G3JYZ4"/>
<reference evidence="2 3" key="1">
    <citation type="submission" date="2018-10" db="EMBL/GenBank/DDBJ databases">
        <title>Genome Sequence of Cohnella sp.</title>
        <authorList>
            <person name="Srinivasan S."/>
            <person name="Kim M.K."/>
        </authorList>
    </citation>
    <scope>NUCLEOTIDE SEQUENCE [LARGE SCALE GENOMIC DNA]</scope>
    <source>
        <strain evidence="2 3">18JY8-7</strain>
    </source>
</reference>